<accession>A0A385IKB1</accession>
<protein>
    <recommendedName>
        <fullName evidence="3">Lipoprotein</fullName>
    </recommendedName>
</protein>
<organism evidence="1 2">
    <name type="scientific">Bacillus phage v_B-Bak10</name>
    <dbReference type="NCBI Taxonomy" id="2094736"/>
    <lineage>
        <taxon>Viruses</taxon>
        <taxon>Duplodnaviria</taxon>
        <taxon>Heunggongvirae</taxon>
        <taxon>Uroviricota</taxon>
        <taxon>Caudoviricetes</taxon>
        <taxon>Sejongvirinae</taxon>
        <taxon>Basiliskvirus</taxon>
        <taxon>Basiliskvirus bak10</taxon>
    </lineage>
</organism>
<evidence type="ECO:0000313" key="2">
    <source>
        <dbReference type="Proteomes" id="UP000262714"/>
    </source>
</evidence>
<dbReference type="EMBL" id="MG967618">
    <property type="protein sequence ID" value="AXY83289.1"/>
    <property type="molecule type" value="Genomic_DNA"/>
</dbReference>
<dbReference type="Proteomes" id="UP000262714">
    <property type="component" value="Segment"/>
</dbReference>
<evidence type="ECO:0008006" key="3">
    <source>
        <dbReference type="Google" id="ProtNLM"/>
    </source>
</evidence>
<sequence length="72" mass="8082">MKKLILAGAVILGSIGLVGCEPPEETFYFEGKLMKESRIADIIEDRLEQQLGEENGMDIDVDIVINEEREDD</sequence>
<gene>
    <name evidence="1" type="ORF">vBBBak10_003</name>
</gene>
<evidence type="ECO:0000313" key="1">
    <source>
        <dbReference type="EMBL" id="AXY83289.1"/>
    </source>
</evidence>
<reference evidence="1 2" key="1">
    <citation type="submission" date="2018-02" db="EMBL/GenBank/DDBJ databases">
        <title>Genomic characterization of three novel Basilisk-like phages infecting Bacillus anthracis.</title>
        <authorList>
            <person name="Farlow J."/>
            <person name="Bolkvadze D."/>
            <person name="Leshkasheli L."/>
            <person name="Kusradze I."/>
            <person name="Kotorashvili A."/>
            <person name="Kotaria N."/>
            <person name="Balarjishvili N."/>
            <person name="Kvachadze L."/>
            <person name="Nikolich M."/>
            <person name="Kutateladze M."/>
        </authorList>
    </citation>
    <scope>NUCLEOTIDE SEQUENCE [LARGE SCALE GENOMIC DNA]</scope>
</reference>
<name>A0A385IKB1_9CAUD</name>
<proteinExistence type="predicted"/>
<dbReference type="PROSITE" id="PS51257">
    <property type="entry name" value="PROKAR_LIPOPROTEIN"/>
    <property type="match status" value="1"/>
</dbReference>
<keyword evidence="2" id="KW-1185">Reference proteome</keyword>